<evidence type="ECO:0000256" key="11">
    <source>
        <dbReference type="SAM" id="Phobius"/>
    </source>
</evidence>
<keyword evidence="5" id="KW-1278">Translocase</keyword>
<name>D8WKM0_9CUCU</name>
<evidence type="ECO:0000256" key="5">
    <source>
        <dbReference type="ARBA" id="ARBA00022967"/>
    </source>
</evidence>
<dbReference type="EMBL" id="GU176342">
    <property type="protein sequence ID" value="ACZ58553.1"/>
    <property type="molecule type" value="Genomic_DNA"/>
</dbReference>
<feature type="transmembrane region" description="Helical" evidence="11">
    <location>
        <begin position="34"/>
        <end position="56"/>
    </location>
</feature>
<evidence type="ECO:0000256" key="3">
    <source>
        <dbReference type="ARBA" id="ARBA00016612"/>
    </source>
</evidence>
<keyword evidence="7" id="KW-0520">NAD</keyword>
<evidence type="ECO:0000256" key="6">
    <source>
        <dbReference type="ARBA" id="ARBA00022989"/>
    </source>
</evidence>
<dbReference type="CTD" id="4539"/>
<protein>
    <recommendedName>
        <fullName evidence="3">NADH-ubiquinone oxidoreductase chain 4L</fullName>
    </recommendedName>
    <alternativeName>
        <fullName evidence="9">NADH dehydrogenase subunit 4L</fullName>
    </alternativeName>
</protein>
<dbReference type="GO" id="GO:0008137">
    <property type="term" value="F:NADH dehydrogenase (ubiquinone) activity"/>
    <property type="evidence" value="ECO:0007669"/>
    <property type="project" value="UniProtKB-EC"/>
</dbReference>
<comment type="similarity">
    <text evidence="2">Belongs to the complex I subunit 4L family.</text>
</comment>
<dbReference type="AlphaFoldDB" id="D8WKM0"/>
<accession>D8WKM0</accession>
<evidence type="ECO:0000256" key="9">
    <source>
        <dbReference type="ARBA" id="ARBA00031586"/>
    </source>
</evidence>
<feature type="transmembrane region" description="Helical" evidence="11">
    <location>
        <begin position="62"/>
        <end position="84"/>
    </location>
</feature>
<keyword evidence="4 11" id="KW-0812">Transmembrane</keyword>
<gene>
    <name evidence="12" type="primary">ND4L</name>
</gene>
<feature type="transmembrane region" description="Helical" evidence="11">
    <location>
        <begin position="6"/>
        <end position="27"/>
    </location>
</feature>
<dbReference type="Pfam" id="PF00420">
    <property type="entry name" value="Oxidored_q2"/>
    <property type="match status" value="1"/>
</dbReference>
<evidence type="ECO:0000313" key="12">
    <source>
        <dbReference type="EMBL" id="ACZ58553.1"/>
    </source>
</evidence>
<proteinExistence type="inferred from homology"/>
<dbReference type="InterPro" id="IPR039428">
    <property type="entry name" value="NUOK/Mnh_C1-like"/>
</dbReference>
<evidence type="ECO:0000256" key="10">
    <source>
        <dbReference type="ARBA" id="ARBA00049551"/>
    </source>
</evidence>
<dbReference type="GeneID" id="13435358"/>
<organism evidence="12">
    <name type="scientific">Sphenophorus sp. BYU-CO246</name>
    <dbReference type="NCBI Taxonomy" id="696090"/>
    <lineage>
        <taxon>Eukaryota</taxon>
        <taxon>Metazoa</taxon>
        <taxon>Ecdysozoa</taxon>
        <taxon>Arthropoda</taxon>
        <taxon>Hexapoda</taxon>
        <taxon>Insecta</taxon>
        <taxon>Pterygota</taxon>
        <taxon>Neoptera</taxon>
        <taxon>Endopterygota</taxon>
        <taxon>Coleoptera</taxon>
        <taxon>Polyphaga</taxon>
        <taxon>Cucujiformia</taxon>
        <taxon>Curculionidae</taxon>
        <taxon>Dryophthorinae</taxon>
        <taxon>Sphenophorus</taxon>
    </lineage>
</organism>
<evidence type="ECO:0000256" key="8">
    <source>
        <dbReference type="ARBA" id="ARBA00023136"/>
    </source>
</evidence>
<keyword evidence="6 11" id="KW-1133">Transmembrane helix</keyword>
<keyword evidence="8 11" id="KW-0472">Membrane</keyword>
<dbReference type="GO" id="GO:0016020">
    <property type="term" value="C:membrane"/>
    <property type="evidence" value="ECO:0007669"/>
    <property type="project" value="UniProtKB-SubCell"/>
</dbReference>
<evidence type="ECO:0000256" key="4">
    <source>
        <dbReference type="ARBA" id="ARBA00022692"/>
    </source>
</evidence>
<dbReference type="RefSeq" id="YP_006576026.1">
    <property type="nucleotide sequence ID" value="NC_018351.1"/>
</dbReference>
<reference evidence="12" key="1">
    <citation type="journal article" date="2010" name="Syst. Entomol.">
        <title>When phylogenetic assumptions are violated: base compositional heterogeneity and among-site rate variation in beetle mitochondrial phylogenomics.</title>
        <authorList>
            <person name="Song H."/>
            <person name="Sheffield N.C."/>
            <person name="Cameron S.L."/>
            <person name="Miller K.B."/>
            <person name="Whiting M.F."/>
        </authorList>
    </citation>
    <scope>NUCLEOTIDE SEQUENCE</scope>
</reference>
<dbReference type="Gene3D" id="1.10.287.3510">
    <property type="match status" value="1"/>
</dbReference>
<geneLocation type="mitochondrion" evidence="12"/>
<comment type="catalytic activity">
    <reaction evidence="10">
        <text>a ubiquinone + NADH + 5 H(+)(in) = a ubiquinol + NAD(+) + 4 H(+)(out)</text>
        <dbReference type="Rhea" id="RHEA:29091"/>
        <dbReference type="Rhea" id="RHEA-COMP:9565"/>
        <dbReference type="Rhea" id="RHEA-COMP:9566"/>
        <dbReference type="ChEBI" id="CHEBI:15378"/>
        <dbReference type="ChEBI" id="CHEBI:16389"/>
        <dbReference type="ChEBI" id="CHEBI:17976"/>
        <dbReference type="ChEBI" id="CHEBI:57540"/>
        <dbReference type="ChEBI" id="CHEBI:57945"/>
        <dbReference type="EC" id="7.1.1.2"/>
    </reaction>
</comment>
<evidence type="ECO:0000256" key="7">
    <source>
        <dbReference type="ARBA" id="ARBA00023027"/>
    </source>
</evidence>
<sequence>MFYMMFMSMLLLILISMSYFSGLFIYVVKHKHLLLMLLSLEFIIISLYCLMFLGFLSLENDYFFCMIYLAMSVCESALGLSILVNMIRNHGNDFILSFSSLW</sequence>
<evidence type="ECO:0000256" key="2">
    <source>
        <dbReference type="ARBA" id="ARBA00010519"/>
    </source>
</evidence>
<comment type="subcellular location">
    <subcellularLocation>
        <location evidence="1">Membrane</location>
        <topology evidence="1">Multi-pass membrane protein</topology>
    </subcellularLocation>
</comment>
<keyword evidence="12" id="KW-0496">Mitochondrion</keyword>
<evidence type="ECO:0000256" key="1">
    <source>
        <dbReference type="ARBA" id="ARBA00004141"/>
    </source>
</evidence>